<comment type="caution">
    <text evidence="1">The sequence shown here is derived from an EMBL/GenBank/DDBJ whole genome shotgun (WGS) entry which is preliminary data.</text>
</comment>
<accession>A0ABW3B1H5</accession>
<dbReference type="EMBL" id="JBHTHY010000004">
    <property type="protein sequence ID" value="MFD0797133.1"/>
    <property type="molecule type" value="Genomic_DNA"/>
</dbReference>
<proteinExistence type="predicted"/>
<gene>
    <name evidence="1" type="ORF">ACFQZJ_06655</name>
</gene>
<sequence length="367" mass="43268">MKDKKVYVLMEDDTEIFGNGTGHIMYRMYLPVVRYVELLRTYNVKSTFYVDMAHWLFLRDNPKFGDFALQAELIEKTIVHLLDNEMEVQLHLHSQWANAYLENDVVKVTQKWNIGQLAPEDQKKMFLEGSKRLQEIIATSKNQNLFNSFKAGSWGIQPFSVLYDDFKDNGVKLVLGPTKGLKLPALDLDYSDMESEITPYYCSKEDINRIGNKKEIAIIPMTPTYLNWFDLARYILHVKFRGFMERFDKDMDVYGVPDAIIRMNPVANRDSIHSFKMPYKTNLKMNKQPFWYLRKTFKRAYELVLANDFDYKLIVLETHTKDFKNVFGDIDRFLEYLTKNYKNIEFVTTSDVVRHIEEGKLVPLTKK</sequence>
<dbReference type="Gene3D" id="3.20.20.370">
    <property type="entry name" value="Glycoside hydrolase/deacetylase"/>
    <property type="match status" value="1"/>
</dbReference>
<organism evidence="1 2">
    <name type="scientific">Maribacter chungangensis</name>
    <dbReference type="NCBI Taxonomy" id="1069117"/>
    <lineage>
        <taxon>Bacteria</taxon>
        <taxon>Pseudomonadati</taxon>
        <taxon>Bacteroidota</taxon>
        <taxon>Flavobacteriia</taxon>
        <taxon>Flavobacteriales</taxon>
        <taxon>Flavobacteriaceae</taxon>
        <taxon>Maribacter</taxon>
    </lineage>
</organism>
<dbReference type="Proteomes" id="UP001597012">
    <property type="component" value="Unassembled WGS sequence"/>
</dbReference>
<evidence type="ECO:0000313" key="1">
    <source>
        <dbReference type="EMBL" id="MFD0797133.1"/>
    </source>
</evidence>
<reference evidence="2" key="1">
    <citation type="journal article" date="2019" name="Int. J. Syst. Evol. Microbiol.">
        <title>The Global Catalogue of Microorganisms (GCM) 10K type strain sequencing project: providing services to taxonomists for standard genome sequencing and annotation.</title>
        <authorList>
            <consortium name="The Broad Institute Genomics Platform"/>
            <consortium name="The Broad Institute Genome Sequencing Center for Infectious Disease"/>
            <person name="Wu L."/>
            <person name="Ma J."/>
        </authorList>
    </citation>
    <scope>NUCLEOTIDE SEQUENCE [LARGE SCALE GENOMIC DNA]</scope>
    <source>
        <strain evidence="2">CCUG 61948</strain>
    </source>
</reference>
<dbReference type="RefSeq" id="WP_379933259.1">
    <property type="nucleotide sequence ID" value="NZ_JBHTHY010000004.1"/>
</dbReference>
<keyword evidence="2" id="KW-1185">Reference proteome</keyword>
<protein>
    <recommendedName>
        <fullName evidence="3">Polysaccharide deacetylase</fullName>
    </recommendedName>
</protein>
<evidence type="ECO:0000313" key="2">
    <source>
        <dbReference type="Proteomes" id="UP001597012"/>
    </source>
</evidence>
<name>A0ABW3B1H5_9FLAO</name>
<evidence type="ECO:0008006" key="3">
    <source>
        <dbReference type="Google" id="ProtNLM"/>
    </source>
</evidence>